<reference evidence="3" key="1">
    <citation type="journal article" date="2009" name="Genome Res.">
        <title>Comparative genomic analyses of the human fungal pathogens Coccidioides and their relatives.</title>
        <authorList>
            <person name="Sharpton T.J."/>
            <person name="Stajich J.E."/>
            <person name="Rounsley S.D."/>
            <person name="Gardner M.J."/>
            <person name="Wortman J.R."/>
            <person name="Jordar V.S."/>
            <person name="Maiti R."/>
            <person name="Kodira C.D."/>
            <person name="Neafsey D.E."/>
            <person name="Zeng Q."/>
            <person name="Hung C.-Y."/>
            <person name="McMahan C."/>
            <person name="Muszewska A."/>
            <person name="Grynberg M."/>
            <person name="Mandel M.A."/>
            <person name="Kellner E.M."/>
            <person name="Barker B.M."/>
            <person name="Galgiani J.N."/>
            <person name="Orbach M.J."/>
            <person name="Kirkland T.N."/>
            <person name="Cole G.T."/>
            <person name="Henn M.R."/>
            <person name="Birren B.W."/>
            <person name="Taylor J.W."/>
        </authorList>
    </citation>
    <scope>NUCLEOTIDE SEQUENCE [LARGE SCALE GENOMIC DNA]</scope>
    <source>
        <strain evidence="3">UAMH 1704</strain>
    </source>
</reference>
<dbReference type="RefSeq" id="XP_002583884.1">
    <property type="nucleotide sequence ID" value="XM_002583838.1"/>
</dbReference>
<evidence type="ECO:0000256" key="1">
    <source>
        <dbReference type="SAM" id="SignalP"/>
    </source>
</evidence>
<accession>C4JWA9</accession>
<dbReference type="OMA" id="IWPNAGG"/>
<evidence type="ECO:0000313" key="3">
    <source>
        <dbReference type="Proteomes" id="UP000002058"/>
    </source>
</evidence>
<dbReference type="GO" id="GO:0006508">
    <property type="term" value="P:proteolysis"/>
    <property type="evidence" value="ECO:0007669"/>
    <property type="project" value="InterPro"/>
</dbReference>
<dbReference type="InterPro" id="IPR008757">
    <property type="entry name" value="Peptidase_M6-like_domain"/>
</dbReference>
<dbReference type="KEGG" id="ure:UREG_06851"/>
<evidence type="ECO:0000313" key="2">
    <source>
        <dbReference type="EMBL" id="EEP81986.1"/>
    </source>
</evidence>
<feature type="signal peptide" evidence="1">
    <location>
        <begin position="1"/>
        <end position="29"/>
    </location>
</feature>
<dbReference type="HOGENOM" id="CLU_013425_0_0_1"/>
<dbReference type="eggNOG" id="ENOG502QVPB">
    <property type="taxonomic scope" value="Eukaryota"/>
</dbReference>
<dbReference type="AlphaFoldDB" id="C4JWA9"/>
<feature type="chain" id="PRO_5002939539" description="Peptidase M6-like domain-containing protein" evidence="1">
    <location>
        <begin position="30"/>
        <end position="687"/>
    </location>
</feature>
<dbReference type="GeneID" id="8437379"/>
<dbReference type="NCBIfam" id="TIGR03296">
    <property type="entry name" value="M6dom_TIGR03296"/>
    <property type="match status" value="1"/>
</dbReference>
<dbReference type="InParanoid" id="C4JWA9"/>
<dbReference type="VEuPathDB" id="FungiDB:UREG_06851"/>
<protein>
    <recommendedName>
        <fullName evidence="4">Peptidase M6-like domain-containing protein</fullName>
    </recommendedName>
</protein>
<keyword evidence="3" id="KW-1185">Reference proteome</keyword>
<keyword evidence="1" id="KW-0732">Signal</keyword>
<dbReference type="EMBL" id="CH476618">
    <property type="protein sequence ID" value="EEP81986.1"/>
    <property type="molecule type" value="Genomic_DNA"/>
</dbReference>
<gene>
    <name evidence="2" type="ORF">UREG_06851</name>
</gene>
<organism evidence="2 3">
    <name type="scientific">Uncinocarpus reesii (strain UAMH 1704)</name>
    <dbReference type="NCBI Taxonomy" id="336963"/>
    <lineage>
        <taxon>Eukaryota</taxon>
        <taxon>Fungi</taxon>
        <taxon>Dikarya</taxon>
        <taxon>Ascomycota</taxon>
        <taxon>Pezizomycotina</taxon>
        <taxon>Eurotiomycetes</taxon>
        <taxon>Eurotiomycetidae</taxon>
        <taxon>Onygenales</taxon>
        <taxon>Onygenaceae</taxon>
        <taxon>Uncinocarpus</taxon>
    </lineage>
</organism>
<dbReference type="GO" id="GO:0008233">
    <property type="term" value="F:peptidase activity"/>
    <property type="evidence" value="ECO:0007669"/>
    <property type="project" value="InterPro"/>
</dbReference>
<name>C4JWA9_UNCRE</name>
<sequence>MQLLDASSRHWGLLATVLTSVLLVDPAGAATNRPRNDRDGNNDPFAVLDPQNWVNPDNMTWDDWRTPPGTNWADPSRKGSIRNFNIALVAVDYSDKHFAVTMAPHSDVFGNPQPSAANIKREDVTTFYRDFLNKPGKLNLGHTLHEYWMGDSDGRYGVDLTAFGVYRLPLKSYQYGISDRMNLGACPEEGACNVEIRDDALAAWRKEVGDEKADSFELVFILSAGQDESATWQEFGEMKFLTPEDVPDEFGPPDVGNLSLPNAARTRYVEWTSWASASTIWPNAGGGSSTQAESSGMGTFAHELTHLLHIGDNYNNPYGVPVRRALTGPWSMMSRGSFNGPGGPHSRWMIPPVQGSSMGSLHTVRDKVKLGLVDKDSVLQVSREALAGSGLVVARVKARGISPKHELIGVRVAMDADKSPHCDVNTDPFCDGNNYDNYEIEVVDRVGADSFTPDSGVMISKTKDESFSNYQWTIDANPQDLDLLDFHRPDGTPVKITIGDYRQLADALFHAGTRSGSEYEYVDKANNLHFYIVDVHRDRQGVLSYTTAVRSLDRGKDPHKHGAAISSGRVRTGRRNSPTRGGVTCSFNLRNSGRYSDAAGAGHPQDLSSYLKSDVYRLEASVKGRGWKVELPNALAVAEFGKSVDVNVAVAAESSASLLAVVKLKATSESDPSASATGHCFVNRFLN</sequence>
<dbReference type="OrthoDB" id="3852498at2759"/>
<evidence type="ECO:0008006" key="4">
    <source>
        <dbReference type="Google" id="ProtNLM"/>
    </source>
</evidence>
<proteinExistence type="predicted"/>
<dbReference type="Proteomes" id="UP000002058">
    <property type="component" value="Unassembled WGS sequence"/>
</dbReference>
<dbReference type="STRING" id="336963.C4JWA9"/>